<name>A0A8S5SN83_9CAUD</name>
<protein>
    <submittedName>
        <fullName evidence="1">Uncharacterized protein</fullName>
    </submittedName>
</protein>
<accession>A0A8S5SN83</accession>
<evidence type="ECO:0000313" key="1">
    <source>
        <dbReference type="EMBL" id="DAF52414.1"/>
    </source>
</evidence>
<sequence length="48" mass="5552">MTIISMSKNSSSTITCHIHSSYTGIEVNMINFSIDLYMDFFYFSTPIY</sequence>
<reference evidence="1" key="1">
    <citation type="journal article" date="2021" name="Proc. Natl. Acad. Sci. U.S.A.">
        <title>A Catalog of Tens of Thousands of Viruses from Human Metagenomes Reveals Hidden Associations with Chronic Diseases.</title>
        <authorList>
            <person name="Tisza M.J."/>
            <person name="Buck C.B."/>
        </authorList>
    </citation>
    <scope>NUCLEOTIDE SEQUENCE</scope>
    <source>
        <strain evidence="1">CteZR38</strain>
    </source>
</reference>
<dbReference type="EMBL" id="BK032636">
    <property type="protein sequence ID" value="DAF52414.1"/>
    <property type="molecule type" value="Genomic_DNA"/>
</dbReference>
<organism evidence="1">
    <name type="scientific">Siphoviridae sp. cteZR38</name>
    <dbReference type="NCBI Taxonomy" id="2827906"/>
    <lineage>
        <taxon>Viruses</taxon>
        <taxon>Duplodnaviria</taxon>
        <taxon>Heunggongvirae</taxon>
        <taxon>Uroviricota</taxon>
        <taxon>Caudoviricetes</taxon>
    </lineage>
</organism>
<proteinExistence type="predicted"/>